<evidence type="ECO:0000313" key="1">
    <source>
        <dbReference type="EMBL" id="EME00312.1"/>
    </source>
</evidence>
<comment type="caution">
    <text evidence="1">The sequence shown here is derived from an EMBL/GenBank/DDBJ whole genome shotgun (WGS) entry which is preliminary data.</text>
</comment>
<evidence type="ECO:0000313" key="2">
    <source>
        <dbReference type="Proteomes" id="UP000011700"/>
    </source>
</evidence>
<sequence length="75" mass="7977">MFPRAALVRANLMCGVDQALGQLTVKAWQAELQLDLEAETTGNLADTDDGGNCGVGWQRLLLLASDELQSANNAC</sequence>
<dbReference type="AlphaFoldDB" id="M2V3D5"/>
<accession>M2V3D5</accession>
<proteinExistence type="predicted"/>
<gene>
    <name evidence="1" type="ORF">B381_09211</name>
</gene>
<dbReference type="EMBL" id="AOBS01000042">
    <property type="protein sequence ID" value="EME00312.1"/>
    <property type="molecule type" value="Genomic_DNA"/>
</dbReference>
<organism evidence="1 2">
    <name type="scientific">Stutzerimonas stutzeri NF13</name>
    <dbReference type="NCBI Taxonomy" id="1212548"/>
    <lineage>
        <taxon>Bacteria</taxon>
        <taxon>Pseudomonadati</taxon>
        <taxon>Pseudomonadota</taxon>
        <taxon>Gammaproteobacteria</taxon>
        <taxon>Pseudomonadales</taxon>
        <taxon>Pseudomonadaceae</taxon>
        <taxon>Stutzerimonas</taxon>
    </lineage>
</organism>
<reference evidence="1 2" key="1">
    <citation type="journal article" date="2013" name="Genome Announc.">
        <title>Draft Genome of Pseudomonas stutzeri Strain NF13, a Nitrogen Fixer Isolated from the Galapagos Rift Hydrothermal Vent.</title>
        <authorList>
            <person name="Pena A."/>
            <person name="Busquets A."/>
            <person name="Gomila M."/>
            <person name="Mayol J."/>
            <person name="Bosch R."/>
            <person name="Nogales B."/>
            <person name="Garcia-Valdes E."/>
            <person name="Bennasar A."/>
            <person name="Lalucat J."/>
        </authorList>
    </citation>
    <scope>NUCLEOTIDE SEQUENCE [LARGE SCALE GENOMIC DNA]</scope>
    <source>
        <strain evidence="1 2">NF13</strain>
    </source>
</reference>
<dbReference type="Proteomes" id="UP000011700">
    <property type="component" value="Unassembled WGS sequence"/>
</dbReference>
<protein>
    <submittedName>
        <fullName evidence="1">Uncharacterized protein</fullName>
    </submittedName>
</protein>
<name>M2V3D5_STUST</name>